<reference evidence="4 5" key="1">
    <citation type="submission" date="2018-01" db="EMBL/GenBank/DDBJ databases">
        <title>Genomic Encyclopedia of Type Strains, Phase III (KMG-III): the genomes of soil and plant-associated and newly described type strains.</title>
        <authorList>
            <person name="Whitman W."/>
        </authorList>
    </citation>
    <scope>NUCLEOTIDE SEQUENCE [LARGE SCALE GENOMIC DNA]</scope>
    <source>
        <strain evidence="4 5">HKI456</strain>
    </source>
</reference>
<dbReference type="Gene3D" id="3.90.180.10">
    <property type="entry name" value="Medium-chain alcohol dehydrogenases, catalytic domain"/>
    <property type="match status" value="1"/>
</dbReference>
<evidence type="ECO:0000313" key="4">
    <source>
        <dbReference type="EMBL" id="PPB83063.1"/>
    </source>
</evidence>
<dbReference type="InterPro" id="IPR011032">
    <property type="entry name" value="GroES-like_sf"/>
</dbReference>
<dbReference type="InterPro" id="IPR020843">
    <property type="entry name" value="ER"/>
</dbReference>
<evidence type="ECO:0000256" key="1">
    <source>
        <dbReference type="ARBA" id="ARBA00022857"/>
    </source>
</evidence>
<evidence type="ECO:0000256" key="2">
    <source>
        <dbReference type="ARBA" id="ARBA00023002"/>
    </source>
</evidence>
<dbReference type="AlphaFoldDB" id="A0A2P5K8M3"/>
<dbReference type="EMBL" id="PRDW01000010">
    <property type="protein sequence ID" value="PPB83063.1"/>
    <property type="molecule type" value="Genomic_DNA"/>
</dbReference>
<dbReference type="InterPro" id="IPR002364">
    <property type="entry name" value="Quin_OxRdtase/zeta-crystal_CS"/>
</dbReference>
<sequence>MTKAIRFERIGGPQVLQWVDVDVPAPGVGEIRVRHHAVGLNFIDVYFRTGLYPQPLPAGLGMEAAGEVVDVGPGVTDFALGERIAYAARPPGAYAQERVITASSVVKLPQSISYEQGAAMMLQGMTAQYLLRRTYRVKAGDTILVHAAAGGVGLIMCQWAKALGATVIGTVGSDEKAALAKANGCDHPIVYTREDFVQRVKEITAGRGVPVVYDSIGKDTYAGSLDCLAPFGLFVSFGNATGPLPPINAADLANHGSLYFTRPTLFTHIMKREDLLQISGELFDVVQRGWVRIGIHQRYALRDAADAHRDLEGRRTTGSSILLP</sequence>
<comment type="caution">
    <text evidence="4">The sequence shown here is derived from an EMBL/GenBank/DDBJ whole genome shotgun (WGS) entry which is preliminary data.</text>
</comment>
<accession>A0A2P5K8M3</accession>
<dbReference type="NCBIfam" id="NF008024">
    <property type="entry name" value="PRK10754.1"/>
    <property type="match status" value="1"/>
</dbReference>
<gene>
    <name evidence="4" type="ORF">B0O95_11015</name>
</gene>
<dbReference type="GO" id="GO:0070402">
    <property type="term" value="F:NADPH binding"/>
    <property type="evidence" value="ECO:0007669"/>
    <property type="project" value="TreeGrafter"/>
</dbReference>
<dbReference type="SUPFAM" id="SSF51735">
    <property type="entry name" value="NAD(P)-binding Rossmann-fold domains"/>
    <property type="match status" value="1"/>
</dbReference>
<dbReference type="SUPFAM" id="SSF50129">
    <property type="entry name" value="GroES-like"/>
    <property type="match status" value="1"/>
</dbReference>
<organism evidence="4 5">
    <name type="scientific">Mycetohabitans endofungorum</name>
    <dbReference type="NCBI Taxonomy" id="417203"/>
    <lineage>
        <taxon>Bacteria</taxon>
        <taxon>Pseudomonadati</taxon>
        <taxon>Pseudomonadota</taxon>
        <taxon>Betaproteobacteria</taxon>
        <taxon>Burkholderiales</taxon>
        <taxon>Burkholderiaceae</taxon>
        <taxon>Mycetohabitans</taxon>
    </lineage>
</organism>
<dbReference type="GO" id="GO:0035925">
    <property type="term" value="F:mRNA 3'-UTR AU-rich region binding"/>
    <property type="evidence" value="ECO:0007669"/>
    <property type="project" value="TreeGrafter"/>
</dbReference>
<dbReference type="FunFam" id="3.40.50.720:FF:000053">
    <property type="entry name" value="Quinone oxidoreductase 1"/>
    <property type="match status" value="1"/>
</dbReference>
<keyword evidence="5" id="KW-1185">Reference proteome</keyword>
<keyword evidence="2" id="KW-0560">Oxidoreductase</keyword>
<evidence type="ECO:0000313" key="5">
    <source>
        <dbReference type="Proteomes" id="UP000243096"/>
    </source>
</evidence>
<dbReference type="OrthoDB" id="9805883at2"/>
<dbReference type="SMART" id="SM00829">
    <property type="entry name" value="PKS_ER"/>
    <property type="match status" value="1"/>
</dbReference>
<dbReference type="CDD" id="cd05286">
    <property type="entry name" value="QOR2"/>
    <property type="match status" value="1"/>
</dbReference>
<dbReference type="InterPro" id="IPR047618">
    <property type="entry name" value="QOR-like"/>
</dbReference>
<proteinExistence type="predicted"/>
<protein>
    <submittedName>
        <fullName evidence="4">NADPH2:quinone reductase</fullName>
    </submittedName>
</protein>
<dbReference type="Pfam" id="PF00107">
    <property type="entry name" value="ADH_zinc_N"/>
    <property type="match status" value="1"/>
</dbReference>
<feature type="domain" description="Enoyl reductase (ER)" evidence="3">
    <location>
        <begin position="11"/>
        <end position="322"/>
    </location>
</feature>
<dbReference type="Gene3D" id="3.40.50.720">
    <property type="entry name" value="NAD(P)-binding Rossmann-like Domain"/>
    <property type="match status" value="1"/>
</dbReference>
<dbReference type="PANTHER" id="PTHR48106:SF13">
    <property type="entry name" value="QUINONE OXIDOREDUCTASE-RELATED"/>
    <property type="match status" value="1"/>
</dbReference>
<dbReference type="InterPro" id="IPR013149">
    <property type="entry name" value="ADH-like_C"/>
</dbReference>
<name>A0A2P5K8M3_9BURK</name>
<dbReference type="PROSITE" id="PS01162">
    <property type="entry name" value="QOR_ZETA_CRYSTAL"/>
    <property type="match status" value="1"/>
</dbReference>
<dbReference type="Pfam" id="PF08240">
    <property type="entry name" value="ADH_N"/>
    <property type="match status" value="1"/>
</dbReference>
<evidence type="ECO:0000259" key="3">
    <source>
        <dbReference type="SMART" id="SM00829"/>
    </source>
</evidence>
<dbReference type="PANTHER" id="PTHR48106">
    <property type="entry name" value="QUINONE OXIDOREDUCTASE PIG3-RELATED"/>
    <property type="match status" value="1"/>
</dbReference>
<dbReference type="RefSeq" id="WP_104077960.1">
    <property type="nucleotide sequence ID" value="NZ_CP062178.1"/>
</dbReference>
<dbReference type="GO" id="GO:0008270">
    <property type="term" value="F:zinc ion binding"/>
    <property type="evidence" value="ECO:0007669"/>
    <property type="project" value="InterPro"/>
</dbReference>
<dbReference type="GO" id="GO:0005829">
    <property type="term" value="C:cytosol"/>
    <property type="evidence" value="ECO:0007669"/>
    <property type="project" value="TreeGrafter"/>
</dbReference>
<dbReference type="GO" id="GO:0003960">
    <property type="term" value="F:quinone reductase (NADPH) activity"/>
    <property type="evidence" value="ECO:0007669"/>
    <property type="project" value="InterPro"/>
</dbReference>
<dbReference type="InterPro" id="IPR013154">
    <property type="entry name" value="ADH-like_N"/>
</dbReference>
<dbReference type="InterPro" id="IPR036291">
    <property type="entry name" value="NAD(P)-bd_dom_sf"/>
</dbReference>
<dbReference type="Proteomes" id="UP000243096">
    <property type="component" value="Unassembled WGS sequence"/>
</dbReference>
<keyword evidence="1" id="KW-0521">NADP</keyword>